<dbReference type="PANTHER" id="PTHR11360:SF317">
    <property type="entry name" value="MAJOR FACILITATOR SUPERFAMILY (MFS) PROFILE DOMAIN-CONTAINING PROTEIN-RELATED"/>
    <property type="match status" value="1"/>
</dbReference>
<sequence>MVAALRRGRNHEGSACTMLFRGDDGSTANLHDTPAPPKKINFFVRVLLKHYSDSEYVRTPEQIRREATIFGREFNKWYILPFCILTQFCCGSMYSWSIYNQPIDQLLYGNPLANMSPTTFYITVGSFGFTSAILGPWLERNSPRLSLMIGTSLFYVGNLLTALGLHLRTIVLVYIGYGLIGGAGLGSSYVVTVSTVTKWFPNSRGIASGLAVCGFGAGSIAFAKIPLLFMHNIGLPLTFVSMGSIFFVVVFLCSLFLRTPPPGYNINGLIIESSRTASKSMDGDSHLDTVDDRPTIRISLIQALTSRDFWLMYFVFMANQLFGLVVISRLSNMTQSLFNVSPNGAATIVSIDGGFNLFGRIFFAAISDLIGRKVTFGFMLGGQCLVLGFMATVMADKSYWAYLMISWVGTACYGGGFAVIPAFLSDMFGPNNISACHGLILTAWSIAAIGGGLLFTGLYNRLSAIYGRLDPYPYTVNMWWIFGFVCFGFLLLFLVRSLIRDRLFPAVPGQVLRVRLFGRMIRLVRANGWTIEMLTREQEDHEWEEYLMLCIVKLRLVKNEAYHQATF</sequence>
<feature type="transmembrane region" description="Helical" evidence="3">
    <location>
        <begin position="310"/>
        <end position="331"/>
    </location>
</feature>
<dbReference type="SUPFAM" id="SSF103473">
    <property type="entry name" value="MFS general substrate transporter"/>
    <property type="match status" value="1"/>
</dbReference>
<gene>
    <name evidence="4" type="ORF">H4R34_003881</name>
</gene>
<dbReference type="GO" id="GO:0016020">
    <property type="term" value="C:membrane"/>
    <property type="evidence" value="ECO:0007669"/>
    <property type="project" value="UniProtKB-SubCell"/>
</dbReference>
<feature type="transmembrane region" description="Helical" evidence="3">
    <location>
        <begin position="343"/>
        <end position="363"/>
    </location>
</feature>
<evidence type="ECO:0000256" key="3">
    <source>
        <dbReference type="SAM" id="Phobius"/>
    </source>
</evidence>
<feature type="transmembrane region" description="Helical" evidence="3">
    <location>
        <begin position="478"/>
        <end position="495"/>
    </location>
</feature>
<organism evidence="4 5">
    <name type="scientific">Dimargaris verticillata</name>
    <dbReference type="NCBI Taxonomy" id="2761393"/>
    <lineage>
        <taxon>Eukaryota</taxon>
        <taxon>Fungi</taxon>
        <taxon>Fungi incertae sedis</taxon>
        <taxon>Zoopagomycota</taxon>
        <taxon>Kickxellomycotina</taxon>
        <taxon>Dimargaritomycetes</taxon>
        <taxon>Dimargaritales</taxon>
        <taxon>Dimargaritaceae</taxon>
        <taxon>Dimargaris</taxon>
    </lineage>
</organism>
<feature type="transmembrane region" description="Helical" evidence="3">
    <location>
        <begin position="171"/>
        <end position="193"/>
    </location>
</feature>
<evidence type="ECO:0000256" key="2">
    <source>
        <dbReference type="ARBA" id="ARBA00006727"/>
    </source>
</evidence>
<feature type="transmembrane region" description="Helical" evidence="3">
    <location>
        <begin position="205"/>
        <end position="227"/>
    </location>
</feature>
<name>A0A9W8E7S8_9FUNG</name>
<keyword evidence="3" id="KW-0812">Transmembrane</keyword>
<evidence type="ECO:0000313" key="4">
    <source>
        <dbReference type="EMBL" id="KAJ1976698.1"/>
    </source>
</evidence>
<dbReference type="OrthoDB" id="410267at2759"/>
<dbReference type="Proteomes" id="UP001151582">
    <property type="component" value="Unassembled WGS sequence"/>
</dbReference>
<evidence type="ECO:0008006" key="6">
    <source>
        <dbReference type="Google" id="ProtNLM"/>
    </source>
</evidence>
<dbReference type="EMBL" id="JANBQB010000408">
    <property type="protein sequence ID" value="KAJ1976698.1"/>
    <property type="molecule type" value="Genomic_DNA"/>
</dbReference>
<dbReference type="GO" id="GO:0022857">
    <property type="term" value="F:transmembrane transporter activity"/>
    <property type="evidence" value="ECO:0007669"/>
    <property type="project" value="InterPro"/>
</dbReference>
<feature type="transmembrane region" description="Helical" evidence="3">
    <location>
        <begin position="77"/>
        <end position="99"/>
    </location>
</feature>
<feature type="transmembrane region" description="Helical" evidence="3">
    <location>
        <begin position="399"/>
        <end position="424"/>
    </location>
</feature>
<dbReference type="InterPro" id="IPR011701">
    <property type="entry name" value="MFS"/>
</dbReference>
<evidence type="ECO:0000256" key="1">
    <source>
        <dbReference type="ARBA" id="ARBA00004141"/>
    </source>
</evidence>
<dbReference type="InterPro" id="IPR036259">
    <property type="entry name" value="MFS_trans_sf"/>
</dbReference>
<accession>A0A9W8E7S8</accession>
<feature type="transmembrane region" description="Helical" evidence="3">
    <location>
        <begin position="119"/>
        <end position="138"/>
    </location>
</feature>
<keyword evidence="5" id="KW-1185">Reference proteome</keyword>
<feature type="transmembrane region" description="Helical" evidence="3">
    <location>
        <begin position="436"/>
        <end position="458"/>
    </location>
</feature>
<dbReference type="PANTHER" id="PTHR11360">
    <property type="entry name" value="MONOCARBOXYLATE TRANSPORTER"/>
    <property type="match status" value="1"/>
</dbReference>
<comment type="similarity">
    <text evidence="2">Belongs to the major facilitator superfamily. Monocarboxylate porter (TC 2.A.1.13) family.</text>
</comment>
<feature type="transmembrane region" description="Helical" evidence="3">
    <location>
        <begin position="233"/>
        <end position="257"/>
    </location>
</feature>
<protein>
    <recommendedName>
        <fullName evidence="6">Major facilitator superfamily domain-containing protein</fullName>
    </recommendedName>
</protein>
<proteinExistence type="inferred from homology"/>
<reference evidence="4" key="1">
    <citation type="submission" date="2022-07" db="EMBL/GenBank/DDBJ databases">
        <title>Phylogenomic reconstructions and comparative analyses of Kickxellomycotina fungi.</title>
        <authorList>
            <person name="Reynolds N.K."/>
            <person name="Stajich J.E."/>
            <person name="Barry K."/>
            <person name="Grigoriev I.V."/>
            <person name="Crous P."/>
            <person name="Smith M.E."/>
        </authorList>
    </citation>
    <scope>NUCLEOTIDE SEQUENCE</scope>
    <source>
        <strain evidence="4">RSA 567</strain>
    </source>
</reference>
<comment type="subcellular location">
    <subcellularLocation>
        <location evidence="1">Membrane</location>
        <topology evidence="1">Multi-pass membrane protein</topology>
    </subcellularLocation>
</comment>
<dbReference type="CDD" id="cd17353">
    <property type="entry name" value="MFS_OFA_like"/>
    <property type="match status" value="1"/>
</dbReference>
<keyword evidence="3" id="KW-1133">Transmembrane helix</keyword>
<feature type="transmembrane region" description="Helical" evidence="3">
    <location>
        <begin position="375"/>
        <end position="393"/>
    </location>
</feature>
<dbReference type="Pfam" id="PF07690">
    <property type="entry name" value="MFS_1"/>
    <property type="match status" value="1"/>
</dbReference>
<dbReference type="AlphaFoldDB" id="A0A9W8E7S8"/>
<keyword evidence="3" id="KW-0472">Membrane</keyword>
<dbReference type="Gene3D" id="1.20.1250.20">
    <property type="entry name" value="MFS general substrate transporter like domains"/>
    <property type="match status" value="2"/>
</dbReference>
<dbReference type="InterPro" id="IPR050327">
    <property type="entry name" value="Proton-linked_MCT"/>
</dbReference>
<evidence type="ECO:0000313" key="5">
    <source>
        <dbReference type="Proteomes" id="UP001151582"/>
    </source>
</evidence>
<comment type="caution">
    <text evidence="4">The sequence shown here is derived from an EMBL/GenBank/DDBJ whole genome shotgun (WGS) entry which is preliminary data.</text>
</comment>
<feature type="transmembrane region" description="Helical" evidence="3">
    <location>
        <begin position="145"/>
        <end position="165"/>
    </location>
</feature>